<proteinExistence type="predicted"/>
<sequence>MGFCFLKNCASFTDMASIYKAFYRIFATSPEHDDCYSALLLPLLQRIYSRFQSIVLQRLAFDDSRSSERATELLSQFQGIEPLVTNLPLPHIPAIWSKVFPEGRLPCGCSFALTKALLEPAEHDHKPCEPTESDNPNGGSFAETFKHTLIDCIVDLRSVPVQALPEGLLFFFNNLEIFVQAEDSPLGCFRFLIIAYMIDSEVQPGKCLGVKMNKHLVSSTKSTDRLVSVHVAPSGLAGETGAKDYYLIWMTPVFSCVDTSFSVTDEVISCFRAL</sequence>
<dbReference type="OrthoDB" id="10492481at2759"/>
<dbReference type="AlphaFoldDB" id="A0A3P6TTY6"/>
<gene>
    <name evidence="1" type="ORF">DILT_LOCUS3931</name>
</gene>
<organism evidence="1 2">
    <name type="scientific">Dibothriocephalus latus</name>
    <name type="common">Fish tapeworm</name>
    <name type="synonym">Diphyllobothrium latum</name>
    <dbReference type="NCBI Taxonomy" id="60516"/>
    <lineage>
        <taxon>Eukaryota</taxon>
        <taxon>Metazoa</taxon>
        <taxon>Spiralia</taxon>
        <taxon>Lophotrochozoa</taxon>
        <taxon>Platyhelminthes</taxon>
        <taxon>Cestoda</taxon>
        <taxon>Eucestoda</taxon>
        <taxon>Diphyllobothriidea</taxon>
        <taxon>Diphyllobothriidae</taxon>
        <taxon>Dibothriocephalus</taxon>
    </lineage>
</organism>
<dbReference type="EMBL" id="UYRU01044523">
    <property type="protein sequence ID" value="VDK86819.1"/>
    <property type="molecule type" value="Genomic_DNA"/>
</dbReference>
<reference evidence="1 2" key="1">
    <citation type="submission" date="2018-11" db="EMBL/GenBank/DDBJ databases">
        <authorList>
            <consortium name="Pathogen Informatics"/>
        </authorList>
    </citation>
    <scope>NUCLEOTIDE SEQUENCE [LARGE SCALE GENOMIC DNA]</scope>
</reference>
<evidence type="ECO:0000313" key="1">
    <source>
        <dbReference type="EMBL" id="VDK86819.1"/>
    </source>
</evidence>
<evidence type="ECO:0000313" key="2">
    <source>
        <dbReference type="Proteomes" id="UP000281553"/>
    </source>
</evidence>
<keyword evidence="2" id="KW-1185">Reference proteome</keyword>
<accession>A0A3P6TTY6</accession>
<dbReference type="Proteomes" id="UP000281553">
    <property type="component" value="Unassembled WGS sequence"/>
</dbReference>
<protein>
    <submittedName>
        <fullName evidence="1">Uncharacterized protein</fullName>
    </submittedName>
</protein>
<name>A0A3P6TTY6_DIBLA</name>